<evidence type="ECO:0000259" key="4">
    <source>
        <dbReference type="Pfam" id="PF14257"/>
    </source>
</evidence>
<feature type="transmembrane region" description="Helical" evidence="2">
    <location>
        <begin position="293"/>
        <end position="315"/>
    </location>
</feature>
<dbReference type="EMBL" id="CP081294">
    <property type="protein sequence ID" value="QZD95998.1"/>
    <property type="molecule type" value="Genomic_DNA"/>
</dbReference>
<name>A0ABX9A7W3_9SPHN</name>
<gene>
    <name evidence="5" type="ORF">K3136_04625</name>
</gene>
<dbReference type="Proteomes" id="UP000824321">
    <property type="component" value="Chromosome"/>
</dbReference>
<sequence>MKARHAILAGLSTIALASCGQSEREQPVTERVTTVDVEDGGSAAPANEFGFYEAREEGMFSGSPPPPQPHRIAPPPPAPAPVTVPGQPVPGEDTTISVSMPQVAYTYSYGFRVAANLIRPMQEKHADMCEAKGPQTCRIVSMNSGESAGDYAYGSLRIAIASDEARTFGKALTATSEGMKGELVSSSIEGEDLSKKIVDTEARLRARTVLRDRLMEVLRNRQGTVAELVEAERGVAKVNEEIDQARSWLNEMRGRVAYSTMTLEYEAGTPSQGGFADPIRNAWGSLASILGNLIAFLMVVGIVIIPIGLIIWGAIRLFKRIGLSTGIGEDGWTRPEADAEKKE</sequence>
<keyword evidence="2" id="KW-0472">Membrane</keyword>
<keyword evidence="6" id="KW-1185">Reference proteome</keyword>
<evidence type="ECO:0000256" key="3">
    <source>
        <dbReference type="SAM" id="SignalP"/>
    </source>
</evidence>
<feature type="domain" description="DUF4349" evidence="4">
    <location>
        <begin position="102"/>
        <end position="315"/>
    </location>
</feature>
<dbReference type="InterPro" id="IPR025645">
    <property type="entry name" value="DUF4349"/>
</dbReference>
<reference evidence="5 6" key="1">
    <citation type="submission" date="2021-08" db="EMBL/GenBank/DDBJ databases">
        <title>Comparative Genomics Analysis of the Genus Qipengyuania Reveals Extensive Genetic Diversity and Metabolic Versatility, Including the Description of Fifteen Novel Species.</title>
        <authorList>
            <person name="Liu Y."/>
        </authorList>
    </citation>
    <scope>NUCLEOTIDE SEQUENCE [LARGE SCALE GENOMIC DNA]</scope>
    <source>
        <strain evidence="5 6">1NDH1</strain>
    </source>
</reference>
<dbReference type="PROSITE" id="PS51257">
    <property type="entry name" value="PROKAR_LIPOPROTEIN"/>
    <property type="match status" value="1"/>
</dbReference>
<dbReference type="Pfam" id="PF14257">
    <property type="entry name" value="DUF4349"/>
    <property type="match status" value="1"/>
</dbReference>
<protein>
    <submittedName>
        <fullName evidence="5">DUF4349 domain-containing protein</fullName>
    </submittedName>
</protein>
<evidence type="ECO:0000313" key="5">
    <source>
        <dbReference type="EMBL" id="QZD95998.1"/>
    </source>
</evidence>
<evidence type="ECO:0000256" key="2">
    <source>
        <dbReference type="SAM" id="Phobius"/>
    </source>
</evidence>
<keyword evidence="2" id="KW-0812">Transmembrane</keyword>
<feature type="compositionally biased region" description="Pro residues" evidence="1">
    <location>
        <begin position="63"/>
        <end position="82"/>
    </location>
</feature>
<proteinExistence type="predicted"/>
<dbReference type="RefSeq" id="WP_221431723.1">
    <property type="nucleotide sequence ID" value="NZ_CP081294.1"/>
</dbReference>
<evidence type="ECO:0000313" key="6">
    <source>
        <dbReference type="Proteomes" id="UP000824321"/>
    </source>
</evidence>
<keyword evidence="2" id="KW-1133">Transmembrane helix</keyword>
<accession>A0ABX9A7W3</accession>
<evidence type="ECO:0000256" key="1">
    <source>
        <dbReference type="SAM" id="MobiDB-lite"/>
    </source>
</evidence>
<feature type="signal peptide" evidence="3">
    <location>
        <begin position="1"/>
        <end position="17"/>
    </location>
</feature>
<keyword evidence="3" id="KW-0732">Signal</keyword>
<feature type="chain" id="PRO_5045502488" evidence="3">
    <location>
        <begin position="18"/>
        <end position="343"/>
    </location>
</feature>
<organism evidence="5 6">
    <name type="scientific">Qipengyuania gelatinilytica</name>
    <dbReference type="NCBI Taxonomy" id="2867231"/>
    <lineage>
        <taxon>Bacteria</taxon>
        <taxon>Pseudomonadati</taxon>
        <taxon>Pseudomonadota</taxon>
        <taxon>Alphaproteobacteria</taxon>
        <taxon>Sphingomonadales</taxon>
        <taxon>Erythrobacteraceae</taxon>
        <taxon>Qipengyuania</taxon>
    </lineage>
</organism>
<feature type="region of interest" description="Disordered" evidence="1">
    <location>
        <begin position="57"/>
        <end position="82"/>
    </location>
</feature>